<gene>
    <name evidence="5" type="primary">ftrA_2</name>
    <name evidence="5" type="ORF">Rhe02_85820</name>
</gene>
<dbReference type="InterPro" id="IPR002818">
    <property type="entry name" value="DJ-1/PfpI"/>
</dbReference>
<organism evidence="5 6">
    <name type="scientific">Rhizocola hellebori</name>
    <dbReference type="NCBI Taxonomy" id="1392758"/>
    <lineage>
        <taxon>Bacteria</taxon>
        <taxon>Bacillati</taxon>
        <taxon>Actinomycetota</taxon>
        <taxon>Actinomycetes</taxon>
        <taxon>Micromonosporales</taxon>
        <taxon>Micromonosporaceae</taxon>
        <taxon>Rhizocola</taxon>
    </lineage>
</organism>
<keyword evidence="6" id="KW-1185">Reference proteome</keyword>
<dbReference type="RefSeq" id="WP_203914229.1">
    <property type="nucleotide sequence ID" value="NZ_BONY01000097.1"/>
</dbReference>
<dbReference type="Gene3D" id="1.10.10.60">
    <property type="entry name" value="Homeodomain-like"/>
    <property type="match status" value="1"/>
</dbReference>
<dbReference type="Pfam" id="PF01965">
    <property type="entry name" value="DJ-1_PfpI"/>
    <property type="match status" value="1"/>
</dbReference>
<dbReference type="SUPFAM" id="SSF46689">
    <property type="entry name" value="Homeodomain-like"/>
    <property type="match status" value="2"/>
</dbReference>
<keyword evidence="1" id="KW-0805">Transcription regulation</keyword>
<evidence type="ECO:0000313" key="6">
    <source>
        <dbReference type="Proteomes" id="UP000612899"/>
    </source>
</evidence>
<evidence type="ECO:0000256" key="1">
    <source>
        <dbReference type="ARBA" id="ARBA00023015"/>
    </source>
</evidence>
<dbReference type="PANTHER" id="PTHR43130">
    <property type="entry name" value="ARAC-FAMILY TRANSCRIPTIONAL REGULATOR"/>
    <property type="match status" value="1"/>
</dbReference>
<dbReference type="SMART" id="SM00342">
    <property type="entry name" value="HTH_ARAC"/>
    <property type="match status" value="1"/>
</dbReference>
<sequence>MSRHVVAVAVTDGAPIFELAVVCEVFGIERTDLVNPWYDFRLCAAQPGPLRTAAGLVVQTPYGLDDLARADTVIVSAIAPPTRDDPPEPLLEALRQAYDRGARIASICSGVYAVAAAGLLDARPATTHWMVADHFAETFPAVKLDPDVLYVDDGQILTSAGTGAGIDLCLHLVELDHGAAIANTVARRMVVPPHRDGGQAQYVQPSVTTTSHPGLGQCLDWARAHLHLPLTVADLARRAGLGPRTFVRRFADATGLSPLRWLTSERIRLAQQLLETTDEPVERIARLTGFGTAPNLRQHFRRAASVSPQTYRRVFRAGR</sequence>
<dbReference type="GO" id="GO:0003700">
    <property type="term" value="F:DNA-binding transcription factor activity"/>
    <property type="evidence" value="ECO:0007669"/>
    <property type="project" value="InterPro"/>
</dbReference>
<dbReference type="PROSITE" id="PS00041">
    <property type="entry name" value="HTH_ARAC_FAMILY_1"/>
    <property type="match status" value="1"/>
</dbReference>
<dbReference type="CDD" id="cd03137">
    <property type="entry name" value="GATase1_AraC_1"/>
    <property type="match status" value="1"/>
</dbReference>
<dbReference type="EMBL" id="BONY01000097">
    <property type="protein sequence ID" value="GIH10515.1"/>
    <property type="molecule type" value="Genomic_DNA"/>
</dbReference>
<dbReference type="InterPro" id="IPR018060">
    <property type="entry name" value="HTH_AraC"/>
</dbReference>
<dbReference type="PANTHER" id="PTHR43130:SF3">
    <property type="entry name" value="HTH-TYPE TRANSCRIPTIONAL REGULATOR RV1931C"/>
    <property type="match status" value="1"/>
</dbReference>
<accession>A0A8J3QGN8</accession>
<dbReference type="InterPro" id="IPR009057">
    <property type="entry name" value="Homeodomain-like_sf"/>
</dbReference>
<keyword evidence="3" id="KW-0804">Transcription</keyword>
<reference evidence="5" key="1">
    <citation type="submission" date="2021-01" db="EMBL/GenBank/DDBJ databases">
        <title>Whole genome shotgun sequence of Rhizocola hellebori NBRC 109834.</title>
        <authorList>
            <person name="Komaki H."/>
            <person name="Tamura T."/>
        </authorList>
    </citation>
    <scope>NUCLEOTIDE SEQUENCE</scope>
    <source>
        <strain evidence="5">NBRC 109834</strain>
    </source>
</reference>
<evidence type="ECO:0000256" key="2">
    <source>
        <dbReference type="ARBA" id="ARBA00023125"/>
    </source>
</evidence>
<dbReference type="Gene3D" id="3.40.50.880">
    <property type="match status" value="1"/>
</dbReference>
<dbReference type="PROSITE" id="PS01124">
    <property type="entry name" value="HTH_ARAC_FAMILY_2"/>
    <property type="match status" value="1"/>
</dbReference>
<dbReference type="InterPro" id="IPR029062">
    <property type="entry name" value="Class_I_gatase-like"/>
</dbReference>
<dbReference type="AlphaFoldDB" id="A0A8J3QGN8"/>
<dbReference type="SUPFAM" id="SSF52317">
    <property type="entry name" value="Class I glutamine amidotransferase-like"/>
    <property type="match status" value="1"/>
</dbReference>
<evidence type="ECO:0000256" key="3">
    <source>
        <dbReference type="ARBA" id="ARBA00023163"/>
    </source>
</evidence>
<dbReference type="Proteomes" id="UP000612899">
    <property type="component" value="Unassembled WGS sequence"/>
</dbReference>
<feature type="domain" description="HTH araC/xylS-type" evidence="4">
    <location>
        <begin position="216"/>
        <end position="314"/>
    </location>
</feature>
<dbReference type="GO" id="GO:0043565">
    <property type="term" value="F:sequence-specific DNA binding"/>
    <property type="evidence" value="ECO:0007669"/>
    <property type="project" value="InterPro"/>
</dbReference>
<evidence type="ECO:0000259" key="4">
    <source>
        <dbReference type="PROSITE" id="PS01124"/>
    </source>
</evidence>
<dbReference type="InterPro" id="IPR052158">
    <property type="entry name" value="INH-QAR"/>
</dbReference>
<proteinExistence type="predicted"/>
<name>A0A8J3QGN8_9ACTN</name>
<protein>
    <submittedName>
        <fullName evidence="5">Transcriptional regulator FtrA</fullName>
    </submittedName>
</protein>
<dbReference type="Pfam" id="PF12833">
    <property type="entry name" value="HTH_18"/>
    <property type="match status" value="1"/>
</dbReference>
<comment type="caution">
    <text evidence="5">The sequence shown here is derived from an EMBL/GenBank/DDBJ whole genome shotgun (WGS) entry which is preliminary data.</text>
</comment>
<keyword evidence="2" id="KW-0238">DNA-binding</keyword>
<evidence type="ECO:0000313" key="5">
    <source>
        <dbReference type="EMBL" id="GIH10515.1"/>
    </source>
</evidence>
<dbReference type="InterPro" id="IPR018062">
    <property type="entry name" value="HTH_AraC-typ_CS"/>
</dbReference>